<evidence type="ECO:0000256" key="3">
    <source>
        <dbReference type="ARBA" id="ARBA00023163"/>
    </source>
</evidence>
<reference evidence="6 7" key="1">
    <citation type="submission" date="2017-07" db="EMBL/GenBank/DDBJ databases">
        <title>The complete genome sequence of Bacillus mesonae strain H20-5, an efficient strain improving plant abiotic stress resistance.</title>
        <authorList>
            <person name="Kim S.Y."/>
            <person name="Song H."/>
            <person name="Sang M.K."/>
            <person name="Weon H.-Y."/>
            <person name="Song J."/>
        </authorList>
    </citation>
    <scope>NUCLEOTIDE SEQUENCE [LARGE SCALE GENOMIC DNA]</scope>
    <source>
        <strain evidence="6 7">H20-5</strain>
    </source>
</reference>
<dbReference type="RefSeq" id="WP_127487049.1">
    <property type="nucleotide sequence ID" value="NZ_CP022572.1"/>
</dbReference>
<keyword evidence="3" id="KW-0804">Transcription</keyword>
<keyword evidence="1" id="KW-0805">Transcription regulation</keyword>
<dbReference type="Pfam" id="PF00440">
    <property type="entry name" value="TetR_N"/>
    <property type="match status" value="1"/>
</dbReference>
<evidence type="ECO:0000313" key="6">
    <source>
        <dbReference type="EMBL" id="AZU62365.1"/>
    </source>
</evidence>
<dbReference type="SUPFAM" id="SSF46689">
    <property type="entry name" value="Homeodomain-like"/>
    <property type="match status" value="1"/>
</dbReference>
<dbReference type="EMBL" id="CP022572">
    <property type="protein sequence ID" value="AZU62365.1"/>
    <property type="molecule type" value="Genomic_DNA"/>
</dbReference>
<dbReference type="Gene3D" id="1.10.357.10">
    <property type="entry name" value="Tetracycline Repressor, domain 2"/>
    <property type="match status" value="1"/>
</dbReference>
<dbReference type="InterPro" id="IPR001647">
    <property type="entry name" value="HTH_TetR"/>
</dbReference>
<name>A0A3Q9QSP7_9BACI</name>
<evidence type="ECO:0000256" key="1">
    <source>
        <dbReference type="ARBA" id="ARBA00023015"/>
    </source>
</evidence>
<dbReference type="PRINTS" id="PR00455">
    <property type="entry name" value="HTHTETR"/>
</dbReference>
<gene>
    <name evidence="6" type="ORF">CHR53_14325</name>
</gene>
<keyword evidence="2 4" id="KW-0238">DNA-binding</keyword>
<evidence type="ECO:0000313" key="7">
    <source>
        <dbReference type="Proteomes" id="UP000282892"/>
    </source>
</evidence>
<dbReference type="STRING" id="1193713.GCA_001636315_05306"/>
<dbReference type="GO" id="GO:0000976">
    <property type="term" value="F:transcription cis-regulatory region binding"/>
    <property type="evidence" value="ECO:0007669"/>
    <property type="project" value="TreeGrafter"/>
</dbReference>
<dbReference type="Proteomes" id="UP000282892">
    <property type="component" value="Chromosome"/>
</dbReference>
<proteinExistence type="predicted"/>
<evidence type="ECO:0000256" key="2">
    <source>
        <dbReference type="ARBA" id="ARBA00023125"/>
    </source>
</evidence>
<dbReference type="InterPro" id="IPR009057">
    <property type="entry name" value="Homeodomain-like_sf"/>
</dbReference>
<dbReference type="PANTHER" id="PTHR30055">
    <property type="entry name" value="HTH-TYPE TRANSCRIPTIONAL REGULATOR RUTR"/>
    <property type="match status" value="1"/>
</dbReference>
<dbReference type="OrthoDB" id="2373640at2"/>
<evidence type="ECO:0000256" key="4">
    <source>
        <dbReference type="PROSITE-ProRule" id="PRU00335"/>
    </source>
</evidence>
<feature type="domain" description="HTH tetR-type" evidence="5">
    <location>
        <begin position="15"/>
        <end position="75"/>
    </location>
</feature>
<organism evidence="6 7">
    <name type="scientific">Neobacillus mesonae</name>
    <dbReference type="NCBI Taxonomy" id="1193713"/>
    <lineage>
        <taxon>Bacteria</taxon>
        <taxon>Bacillati</taxon>
        <taxon>Bacillota</taxon>
        <taxon>Bacilli</taxon>
        <taxon>Bacillales</taxon>
        <taxon>Bacillaceae</taxon>
        <taxon>Neobacillus</taxon>
    </lineage>
</organism>
<feature type="DNA-binding region" description="H-T-H motif" evidence="4">
    <location>
        <begin position="38"/>
        <end position="57"/>
    </location>
</feature>
<dbReference type="InterPro" id="IPR050109">
    <property type="entry name" value="HTH-type_TetR-like_transc_reg"/>
</dbReference>
<dbReference type="PANTHER" id="PTHR30055:SF234">
    <property type="entry name" value="HTH-TYPE TRANSCRIPTIONAL REGULATOR BETI"/>
    <property type="match status" value="1"/>
</dbReference>
<keyword evidence="7" id="KW-1185">Reference proteome</keyword>
<protein>
    <submittedName>
        <fullName evidence="6">TetR family transcriptional regulator</fullName>
    </submittedName>
</protein>
<dbReference type="KEGG" id="nmk:CHR53_14325"/>
<evidence type="ECO:0000259" key="5">
    <source>
        <dbReference type="PROSITE" id="PS50977"/>
    </source>
</evidence>
<dbReference type="AlphaFoldDB" id="A0A3Q9QSP7"/>
<dbReference type="PROSITE" id="PS50977">
    <property type="entry name" value="HTH_TETR_2"/>
    <property type="match status" value="1"/>
</dbReference>
<dbReference type="GO" id="GO:0003700">
    <property type="term" value="F:DNA-binding transcription factor activity"/>
    <property type="evidence" value="ECO:0007669"/>
    <property type="project" value="TreeGrafter"/>
</dbReference>
<sequence length="197" mass="22755">MSPLNRQQQLDQIRDERREQIKQAALKMFACRGYTGTKTSMIAKEASISEGLIYRYFNSKEELFITLVQELMEEARSELENVGFLPGTPFEQIRTLTINILDEDNIHAFMLMERARKADDVPEKVTQIFEGVSTNVLIEPIIPIFVKGQQSGEFSPGEPRRILSWYFTIINSLLTQEEMDEEYGLPDVDVLMRILTK</sequence>
<accession>A0A3Q9QSP7</accession>